<name>A0A0C3AN60_PILCF</name>
<reference evidence="2" key="2">
    <citation type="submission" date="2015-01" db="EMBL/GenBank/DDBJ databases">
        <title>Evolutionary Origins and Diversification of the Mycorrhizal Mutualists.</title>
        <authorList>
            <consortium name="DOE Joint Genome Institute"/>
            <consortium name="Mycorrhizal Genomics Consortium"/>
            <person name="Kohler A."/>
            <person name="Kuo A."/>
            <person name="Nagy L.G."/>
            <person name="Floudas D."/>
            <person name="Copeland A."/>
            <person name="Barry K.W."/>
            <person name="Cichocki N."/>
            <person name="Veneault-Fourrey C."/>
            <person name="LaButti K."/>
            <person name="Lindquist E.A."/>
            <person name="Lipzen A."/>
            <person name="Lundell T."/>
            <person name="Morin E."/>
            <person name="Murat C."/>
            <person name="Riley R."/>
            <person name="Ohm R."/>
            <person name="Sun H."/>
            <person name="Tunlid A."/>
            <person name="Henrissat B."/>
            <person name="Grigoriev I.V."/>
            <person name="Hibbett D.S."/>
            <person name="Martin F."/>
        </authorList>
    </citation>
    <scope>NUCLEOTIDE SEQUENCE [LARGE SCALE GENOMIC DNA]</scope>
    <source>
        <strain evidence="2">F 1598</strain>
    </source>
</reference>
<dbReference type="HOGENOM" id="CLU_1310553_0_0_1"/>
<dbReference type="InParanoid" id="A0A0C3AN60"/>
<reference evidence="1 2" key="1">
    <citation type="submission" date="2014-04" db="EMBL/GenBank/DDBJ databases">
        <authorList>
            <consortium name="DOE Joint Genome Institute"/>
            <person name="Kuo A."/>
            <person name="Tarkka M."/>
            <person name="Buscot F."/>
            <person name="Kohler A."/>
            <person name="Nagy L.G."/>
            <person name="Floudas D."/>
            <person name="Copeland A."/>
            <person name="Barry K.W."/>
            <person name="Cichocki N."/>
            <person name="Veneault-Fourrey C."/>
            <person name="LaButti K."/>
            <person name="Lindquist E.A."/>
            <person name="Lipzen A."/>
            <person name="Lundell T."/>
            <person name="Morin E."/>
            <person name="Murat C."/>
            <person name="Sun H."/>
            <person name="Tunlid A."/>
            <person name="Henrissat B."/>
            <person name="Grigoriev I.V."/>
            <person name="Hibbett D.S."/>
            <person name="Martin F."/>
            <person name="Nordberg H.P."/>
            <person name="Cantor M.N."/>
            <person name="Hua S.X."/>
        </authorList>
    </citation>
    <scope>NUCLEOTIDE SEQUENCE [LARGE SCALE GENOMIC DNA]</scope>
    <source>
        <strain evidence="1 2">F 1598</strain>
    </source>
</reference>
<dbReference type="AlphaFoldDB" id="A0A0C3AN60"/>
<dbReference type="Proteomes" id="UP000054166">
    <property type="component" value="Unassembled WGS sequence"/>
</dbReference>
<gene>
    <name evidence="1" type="ORF">PILCRDRAFT_827433</name>
</gene>
<keyword evidence="2" id="KW-1185">Reference proteome</keyword>
<evidence type="ECO:0000313" key="2">
    <source>
        <dbReference type="Proteomes" id="UP000054166"/>
    </source>
</evidence>
<proteinExistence type="predicted"/>
<evidence type="ECO:0000313" key="1">
    <source>
        <dbReference type="EMBL" id="KIM75338.1"/>
    </source>
</evidence>
<organism evidence="1 2">
    <name type="scientific">Piloderma croceum (strain F 1598)</name>
    <dbReference type="NCBI Taxonomy" id="765440"/>
    <lineage>
        <taxon>Eukaryota</taxon>
        <taxon>Fungi</taxon>
        <taxon>Dikarya</taxon>
        <taxon>Basidiomycota</taxon>
        <taxon>Agaricomycotina</taxon>
        <taxon>Agaricomycetes</taxon>
        <taxon>Agaricomycetidae</taxon>
        <taxon>Atheliales</taxon>
        <taxon>Atheliaceae</taxon>
        <taxon>Piloderma</taxon>
    </lineage>
</organism>
<dbReference type="OrthoDB" id="10587192at2759"/>
<protein>
    <submittedName>
        <fullName evidence="1">Uncharacterized protein</fullName>
    </submittedName>
</protein>
<dbReference type="EMBL" id="KN833048">
    <property type="protein sequence ID" value="KIM75338.1"/>
    <property type="molecule type" value="Genomic_DNA"/>
</dbReference>
<sequence length="210" mass="23452">MIVLHRAPALKLFVSSRFTILKRTANHRGCLAIGLGSSICPTVLRSFVSSGRVANKSPVNAGDPRGTNKESNTYVDEEYFAGPFDTQQEAMLKAFNQKDWTVRVVQLDNGIQALETGGRISSYINPNGSGGLKDRLVDKRLVDDFGVWNVNELTEGQLADYYTEQDSRCITTKKIGGKWFLVYTSEYDMDEEDEIEDELDLKDEGTVDKP</sequence>
<accession>A0A0C3AN60</accession>